<keyword evidence="1" id="KW-1133">Transmembrane helix</keyword>
<name>A0A1G2FEN0_9BACT</name>
<gene>
    <name evidence="3" type="ORF">A3J64_02695</name>
</gene>
<dbReference type="Proteomes" id="UP000177061">
    <property type="component" value="Unassembled WGS sequence"/>
</dbReference>
<reference evidence="3 4" key="1">
    <citation type="journal article" date="2016" name="Nat. Commun.">
        <title>Thousands of microbial genomes shed light on interconnected biogeochemical processes in an aquifer system.</title>
        <authorList>
            <person name="Anantharaman K."/>
            <person name="Brown C.T."/>
            <person name="Hug L.A."/>
            <person name="Sharon I."/>
            <person name="Castelle C.J."/>
            <person name="Probst A.J."/>
            <person name="Thomas B.C."/>
            <person name="Singh A."/>
            <person name="Wilkins M.J."/>
            <person name="Karaoz U."/>
            <person name="Brodie E.L."/>
            <person name="Williams K.H."/>
            <person name="Hubbard S.S."/>
            <person name="Banfield J.F."/>
        </authorList>
    </citation>
    <scope>NUCLEOTIDE SEQUENCE [LARGE SCALE GENOMIC DNA]</scope>
</reference>
<dbReference type="Pfam" id="PF21110">
    <property type="entry name" value="GlxA"/>
    <property type="match status" value="1"/>
</dbReference>
<accession>A0A1G2FEN0</accession>
<proteinExistence type="predicted"/>
<dbReference type="AlphaFoldDB" id="A0A1G2FEN0"/>
<dbReference type="EMBL" id="MHNB01000025">
    <property type="protein sequence ID" value="OGZ36509.1"/>
    <property type="molecule type" value="Genomic_DNA"/>
</dbReference>
<sequence length="587" mass="65393">MKTLYLELDEEITSVIDKLTQIEDDEVILVAPIGAQLLSSLVNFKLLKREADNLGKNIVIVTADELGRQLAVRANLTAKKNIEETGFDNGPEIFPNIVLSGVKTLPKEEPEEKDILDALVEELDLDIREVSFKEPKTELAAKKMVDIIGPAKRRSGFSPRLFLKSKEFGAGKLLKKIIRSPLKTGTETISKEPTIDLGPVQERARPLLKRPYLLFVFIGLSLLMAGLVVYLILPRAEILISPKTETVSFELSVKGSKNISKIDPVLNKIPVQLIRIEKTVERDFKATGEKQLNEKARGIITVYNEYSSSPQTLVATTRFLAENGKLFRINKTVVVPGAKVEEGKIAASAIDIEVEADQPGEEYNIGPAKFTIPGLQGTVKYAGFYGRSKAPMTNGSKELVKVVSAKDLEKAEELLTEEAKTSIQQALQEQMPSDLKLIEGALLEKITEKSSSPGLEAKAERFVFKVNIVGQALLFNEAHLKDLVNLNLAAEISQDKIPLSQTQQIVWDKPIIDWDKTEVNLNLDIQEQTAWQINIDDLIENLAGKSEIEVRKYLANQPEIKEAKVAFRPFWVKRVPKEKSKIKITVE</sequence>
<feature type="domain" description="GlxA-like beta barrel" evidence="2">
    <location>
        <begin position="295"/>
        <end position="386"/>
    </location>
</feature>
<evidence type="ECO:0000256" key="1">
    <source>
        <dbReference type="SAM" id="Phobius"/>
    </source>
</evidence>
<dbReference type="InterPro" id="IPR049305">
    <property type="entry name" value="GlxA-like_b-barrel"/>
</dbReference>
<dbReference type="STRING" id="1801997.A3J64_02695"/>
<evidence type="ECO:0000313" key="4">
    <source>
        <dbReference type="Proteomes" id="UP000177061"/>
    </source>
</evidence>
<evidence type="ECO:0000259" key="2">
    <source>
        <dbReference type="Pfam" id="PF21110"/>
    </source>
</evidence>
<keyword evidence="1" id="KW-0812">Transmembrane</keyword>
<feature type="transmembrane region" description="Helical" evidence="1">
    <location>
        <begin position="212"/>
        <end position="233"/>
    </location>
</feature>
<protein>
    <recommendedName>
        <fullName evidence="2">GlxA-like beta barrel domain-containing protein</fullName>
    </recommendedName>
</protein>
<comment type="caution">
    <text evidence="3">The sequence shown here is derived from an EMBL/GenBank/DDBJ whole genome shotgun (WGS) entry which is preliminary data.</text>
</comment>
<organism evidence="3 4">
    <name type="scientific">Candidatus Portnoybacteria bacterium RIFCSPHIGHO2_12_FULL_38_9</name>
    <dbReference type="NCBI Taxonomy" id="1801997"/>
    <lineage>
        <taxon>Bacteria</taxon>
        <taxon>Candidatus Portnoyibacteriota</taxon>
    </lineage>
</organism>
<evidence type="ECO:0000313" key="3">
    <source>
        <dbReference type="EMBL" id="OGZ36509.1"/>
    </source>
</evidence>
<keyword evidence="1" id="KW-0472">Membrane</keyword>